<dbReference type="AlphaFoldDB" id="M2LEX7"/>
<name>M2LEX7_BAUPA</name>
<evidence type="ECO:0000313" key="2">
    <source>
        <dbReference type="Proteomes" id="UP000011761"/>
    </source>
</evidence>
<dbReference type="KEGG" id="bcom:BAUCODRAFT_253934"/>
<sequence length="146" mass="16988">MCRFIEPAASKHLAQVNDLLAGKTRLTTLQYIVFNLVPEKDPNMLLVAARRRNALRHQNEYTRSKHQSWRKTKVVSMTIQLKVVFEGWIDIAYSVRAREPFRLFRIERKTWNSDELTLGVLADWLTNHNGVMQSEHIVSAETPAEQ</sequence>
<proteinExistence type="predicted"/>
<organism evidence="1 2">
    <name type="scientific">Baudoinia panamericana (strain UAMH 10762)</name>
    <name type="common">Angels' share fungus</name>
    <name type="synonym">Baudoinia compniacensis (strain UAMH 10762)</name>
    <dbReference type="NCBI Taxonomy" id="717646"/>
    <lineage>
        <taxon>Eukaryota</taxon>
        <taxon>Fungi</taxon>
        <taxon>Dikarya</taxon>
        <taxon>Ascomycota</taxon>
        <taxon>Pezizomycotina</taxon>
        <taxon>Dothideomycetes</taxon>
        <taxon>Dothideomycetidae</taxon>
        <taxon>Mycosphaerellales</taxon>
        <taxon>Teratosphaeriaceae</taxon>
        <taxon>Baudoinia</taxon>
    </lineage>
</organism>
<dbReference type="Proteomes" id="UP000011761">
    <property type="component" value="Unassembled WGS sequence"/>
</dbReference>
<protein>
    <submittedName>
        <fullName evidence="1">Uncharacterized protein</fullName>
    </submittedName>
</protein>
<gene>
    <name evidence="1" type="ORF">BAUCODRAFT_253934</name>
</gene>
<accession>M2LEX7</accession>
<keyword evidence="2" id="KW-1185">Reference proteome</keyword>
<reference evidence="1 2" key="1">
    <citation type="journal article" date="2012" name="PLoS Pathog.">
        <title>Diverse lifestyles and strategies of plant pathogenesis encoded in the genomes of eighteen Dothideomycetes fungi.</title>
        <authorList>
            <person name="Ohm R.A."/>
            <person name="Feau N."/>
            <person name="Henrissat B."/>
            <person name="Schoch C.L."/>
            <person name="Horwitz B.A."/>
            <person name="Barry K.W."/>
            <person name="Condon B.J."/>
            <person name="Copeland A.C."/>
            <person name="Dhillon B."/>
            <person name="Glaser F."/>
            <person name="Hesse C.N."/>
            <person name="Kosti I."/>
            <person name="LaButti K."/>
            <person name="Lindquist E.A."/>
            <person name="Lucas S."/>
            <person name="Salamov A.A."/>
            <person name="Bradshaw R.E."/>
            <person name="Ciuffetti L."/>
            <person name="Hamelin R.C."/>
            <person name="Kema G.H.J."/>
            <person name="Lawrence C."/>
            <person name="Scott J.A."/>
            <person name="Spatafora J.W."/>
            <person name="Turgeon B.G."/>
            <person name="de Wit P.J.G.M."/>
            <person name="Zhong S."/>
            <person name="Goodwin S.B."/>
            <person name="Grigoriev I.V."/>
        </authorList>
    </citation>
    <scope>NUCLEOTIDE SEQUENCE [LARGE SCALE GENOMIC DNA]</scope>
    <source>
        <strain evidence="1 2">UAMH 10762</strain>
    </source>
</reference>
<dbReference type="GeneID" id="19110295"/>
<dbReference type="HOGENOM" id="CLU_1777084_0_0_1"/>
<dbReference type="EMBL" id="KB445561">
    <property type="protein sequence ID" value="EMC92567.1"/>
    <property type="molecule type" value="Genomic_DNA"/>
</dbReference>
<dbReference type="RefSeq" id="XP_007679996.1">
    <property type="nucleotide sequence ID" value="XM_007681806.1"/>
</dbReference>
<evidence type="ECO:0000313" key="1">
    <source>
        <dbReference type="EMBL" id="EMC92567.1"/>
    </source>
</evidence>